<evidence type="ECO:0000313" key="3">
    <source>
        <dbReference type="Proteomes" id="UP001164746"/>
    </source>
</evidence>
<dbReference type="Proteomes" id="UP001164746">
    <property type="component" value="Chromosome 16"/>
</dbReference>
<gene>
    <name evidence="2" type="ORF">MAR_002706</name>
</gene>
<evidence type="ECO:0000256" key="1">
    <source>
        <dbReference type="SAM" id="MobiDB-lite"/>
    </source>
</evidence>
<organism evidence="2 3">
    <name type="scientific">Mya arenaria</name>
    <name type="common">Soft-shell clam</name>
    <dbReference type="NCBI Taxonomy" id="6604"/>
    <lineage>
        <taxon>Eukaryota</taxon>
        <taxon>Metazoa</taxon>
        <taxon>Spiralia</taxon>
        <taxon>Lophotrochozoa</taxon>
        <taxon>Mollusca</taxon>
        <taxon>Bivalvia</taxon>
        <taxon>Autobranchia</taxon>
        <taxon>Heteroconchia</taxon>
        <taxon>Euheterodonta</taxon>
        <taxon>Imparidentia</taxon>
        <taxon>Neoheterodontei</taxon>
        <taxon>Myida</taxon>
        <taxon>Myoidea</taxon>
        <taxon>Myidae</taxon>
        <taxon>Mya</taxon>
    </lineage>
</organism>
<feature type="compositionally biased region" description="Polar residues" evidence="1">
    <location>
        <begin position="64"/>
        <end position="79"/>
    </location>
</feature>
<sequence length="119" mass="13629">MEFWVTERMLQEDVWGKFADIVENRSSGAGYSKKRNEIWSIVLGSLQLIESETKFDRGEKGHKTPSTHNSSVRGSNRESFAQRLIGSNRESFAQRLNKTSQVSIKRKDIRCTSMKAMIS</sequence>
<proteinExistence type="predicted"/>
<evidence type="ECO:0000313" key="2">
    <source>
        <dbReference type="EMBL" id="WAR29138.1"/>
    </source>
</evidence>
<evidence type="ECO:0008006" key="4">
    <source>
        <dbReference type="Google" id="ProtNLM"/>
    </source>
</evidence>
<accession>A0ABY7G7F9</accession>
<name>A0ABY7G7F9_MYAAR</name>
<keyword evidence="3" id="KW-1185">Reference proteome</keyword>
<dbReference type="EMBL" id="CP111027">
    <property type="protein sequence ID" value="WAR29138.1"/>
    <property type="molecule type" value="Genomic_DNA"/>
</dbReference>
<feature type="region of interest" description="Disordered" evidence="1">
    <location>
        <begin position="54"/>
        <end position="79"/>
    </location>
</feature>
<protein>
    <recommendedName>
        <fullName evidence="4">MADF domain-containing protein</fullName>
    </recommendedName>
</protein>
<reference evidence="2" key="1">
    <citation type="submission" date="2022-11" db="EMBL/GenBank/DDBJ databases">
        <title>Centuries of genome instability and evolution in soft-shell clam transmissible cancer (bioRxiv).</title>
        <authorList>
            <person name="Hart S.F.M."/>
            <person name="Yonemitsu M.A."/>
            <person name="Giersch R.M."/>
            <person name="Beal B.F."/>
            <person name="Arriagada G."/>
            <person name="Davis B.W."/>
            <person name="Ostrander E.A."/>
            <person name="Goff S.P."/>
            <person name="Metzger M.J."/>
        </authorList>
    </citation>
    <scope>NUCLEOTIDE SEQUENCE</scope>
    <source>
        <strain evidence="2">MELC-2E11</strain>
        <tissue evidence="2">Siphon/mantle</tissue>
    </source>
</reference>